<reference evidence="1 2" key="1">
    <citation type="journal article" date="2013" name="Genome Announc.">
        <title>Draft Genome Sequence of Rhizobium mesoamericanum STM3625, a Nitrogen-Fixing Symbiont of Mimosa pudica Isolated in French Guiana (South America).</title>
        <authorList>
            <person name="Moulin L."/>
            <person name="Mornico D."/>
            <person name="Melkonian R."/>
            <person name="Klonowska A."/>
        </authorList>
    </citation>
    <scope>NUCLEOTIDE SEQUENCE [LARGE SCALE GENOMIC DNA]</scope>
    <source>
        <strain evidence="1 2">STM3625</strain>
    </source>
</reference>
<organism evidence="1 2">
    <name type="scientific">Rhizobium mesoamericanum STM3625</name>
    <dbReference type="NCBI Taxonomy" id="1211777"/>
    <lineage>
        <taxon>Bacteria</taxon>
        <taxon>Pseudomonadati</taxon>
        <taxon>Pseudomonadota</taxon>
        <taxon>Alphaproteobacteria</taxon>
        <taxon>Hyphomicrobiales</taxon>
        <taxon>Rhizobiaceae</taxon>
        <taxon>Rhizobium/Agrobacterium group</taxon>
        <taxon>Rhizobium</taxon>
    </lineage>
</organism>
<evidence type="ECO:0000313" key="2">
    <source>
        <dbReference type="Proteomes" id="UP000009319"/>
    </source>
</evidence>
<keyword evidence="2" id="KW-1185">Reference proteome</keyword>
<proteinExistence type="predicted"/>
<dbReference type="AlphaFoldDB" id="K0Q2H9"/>
<dbReference type="STRING" id="1211777.BN77_p11083"/>
<protein>
    <submittedName>
        <fullName evidence="1">Uncharacterized protein</fullName>
    </submittedName>
</protein>
<dbReference type="HOGENOM" id="CLU_1093599_0_0_5"/>
<dbReference type="EMBL" id="CANI01000039">
    <property type="protein sequence ID" value="CCM78407.1"/>
    <property type="molecule type" value="Genomic_DNA"/>
</dbReference>
<comment type="caution">
    <text evidence="1">The sequence shown here is derived from an EMBL/GenBank/DDBJ whole genome shotgun (WGS) entry which is preliminary data.</text>
</comment>
<evidence type="ECO:0000313" key="1">
    <source>
        <dbReference type="EMBL" id="CCM78407.1"/>
    </source>
</evidence>
<sequence>MVGDLVVMVSKPFSGTGARKARLLKSKHPTRHLGSGYLCARLQRTVSIFAPSRGVVTVETAFHVQTLDDRAHERKTGRSYSTIFVENVSPNMLRKDQLFWGSSKQALQPLEKECGSIAGGSNHGDVSSLNNALAIYGFAHLGENKDAYYHCSGRRTREIDSVDRCSPDLVTEGAVERERMITGATFTGRKGLQAPEYGHHRPVPFRCCAAVLSVHLIGRASGHDHPVRPEKCHVLFCCRAEGGDCLVPECMGAG</sequence>
<name>K0Q2H9_9HYPH</name>
<accession>K0Q2H9</accession>
<gene>
    <name evidence="1" type="ORF">BN77_p11083</name>
</gene>
<dbReference type="Proteomes" id="UP000009319">
    <property type="component" value="Unassembled WGS sequence"/>
</dbReference>